<organism evidence="1 2">
    <name type="scientific">Zingiber officinale</name>
    <name type="common">Ginger</name>
    <name type="synonym">Amomum zingiber</name>
    <dbReference type="NCBI Taxonomy" id="94328"/>
    <lineage>
        <taxon>Eukaryota</taxon>
        <taxon>Viridiplantae</taxon>
        <taxon>Streptophyta</taxon>
        <taxon>Embryophyta</taxon>
        <taxon>Tracheophyta</taxon>
        <taxon>Spermatophyta</taxon>
        <taxon>Magnoliopsida</taxon>
        <taxon>Liliopsida</taxon>
        <taxon>Zingiberales</taxon>
        <taxon>Zingiberaceae</taxon>
        <taxon>Zingiber</taxon>
    </lineage>
</organism>
<dbReference type="InterPro" id="IPR032675">
    <property type="entry name" value="LRR_dom_sf"/>
</dbReference>
<dbReference type="Proteomes" id="UP000734854">
    <property type="component" value="Unassembled WGS sequence"/>
</dbReference>
<gene>
    <name evidence="1" type="ORF">ZIOFF_004768</name>
</gene>
<evidence type="ECO:0000313" key="2">
    <source>
        <dbReference type="Proteomes" id="UP000734854"/>
    </source>
</evidence>
<sequence>MIAATRSATFLAVSDACDEGHKHEAPAYNEQQQEGGGTADEASAAARVSVAHPAAAEPGKYRLNHITELTISDCTHITSIPLVQLVELRWLFISYCDELRRMECLGLLKSLEQLKIVGCPKLVQLDVEDEQAGTLSSLRKLCVDNTAVLKMFPLRNSLSFITELGIASCSEEVIFEEAMQSLTADERSNLIMSYIYF</sequence>
<dbReference type="Gene3D" id="3.80.10.10">
    <property type="entry name" value="Ribonuclease Inhibitor"/>
    <property type="match status" value="1"/>
</dbReference>
<reference evidence="1 2" key="1">
    <citation type="submission" date="2020-08" db="EMBL/GenBank/DDBJ databases">
        <title>Plant Genome Project.</title>
        <authorList>
            <person name="Zhang R.-G."/>
        </authorList>
    </citation>
    <scope>NUCLEOTIDE SEQUENCE [LARGE SCALE GENOMIC DNA]</scope>
    <source>
        <tissue evidence="1">Rhizome</tissue>
    </source>
</reference>
<comment type="caution">
    <text evidence="1">The sequence shown here is derived from an EMBL/GenBank/DDBJ whole genome shotgun (WGS) entry which is preliminary data.</text>
</comment>
<proteinExistence type="predicted"/>
<dbReference type="AlphaFoldDB" id="A0A8J5M3X7"/>
<keyword evidence="2" id="KW-1185">Reference proteome</keyword>
<dbReference type="EMBL" id="JACMSC010000002">
    <property type="protein sequence ID" value="KAG6530998.1"/>
    <property type="molecule type" value="Genomic_DNA"/>
</dbReference>
<dbReference type="SUPFAM" id="SSF52058">
    <property type="entry name" value="L domain-like"/>
    <property type="match status" value="1"/>
</dbReference>
<name>A0A8J5M3X7_ZINOF</name>
<protein>
    <submittedName>
        <fullName evidence="1">Uncharacterized protein</fullName>
    </submittedName>
</protein>
<accession>A0A8J5M3X7</accession>
<evidence type="ECO:0000313" key="1">
    <source>
        <dbReference type="EMBL" id="KAG6530998.1"/>
    </source>
</evidence>